<feature type="region of interest" description="Disordered" evidence="4">
    <location>
        <begin position="182"/>
        <end position="255"/>
    </location>
</feature>
<organism evidence="7 8">
    <name type="scientific">Morus notabilis</name>
    <dbReference type="NCBI Taxonomy" id="981085"/>
    <lineage>
        <taxon>Eukaryota</taxon>
        <taxon>Viridiplantae</taxon>
        <taxon>Streptophyta</taxon>
        <taxon>Embryophyta</taxon>
        <taxon>Tracheophyta</taxon>
        <taxon>Spermatophyta</taxon>
        <taxon>Magnoliopsida</taxon>
        <taxon>eudicotyledons</taxon>
        <taxon>Gunneridae</taxon>
        <taxon>Pentapetalae</taxon>
        <taxon>rosids</taxon>
        <taxon>fabids</taxon>
        <taxon>Rosales</taxon>
        <taxon>Moraceae</taxon>
        <taxon>Moreae</taxon>
        <taxon>Morus</taxon>
    </lineage>
</organism>
<dbReference type="SMART" id="SM00509">
    <property type="entry name" value="TFS2N"/>
    <property type="match status" value="1"/>
</dbReference>
<dbReference type="SUPFAM" id="SSF47676">
    <property type="entry name" value="Conserved domain common to transcription factors TFIIS, elongin A, CRSP70"/>
    <property type="match status" value="1"/>
</dbReference>
<dbReference type="OrthoDB" id="1917005at2759"/>
<dbReference type="EMBL" id="KE346265">
    <property type="protein sequence ID" value="EXC31594.1"/>
    <property type="molecule type" value="Genomic_DNA"/>
</dbReference>
<dbReference type="InterPro" id="IPR017923">
    <property type="entry name" value="TFIIS_N"/>
</dbReference>
<feature type="compositionally biased region" description="Polar residues" evidence="4">
    <location>
        <begin position="837"/>
        <end position="854"/>
    </location>
</feature>
<name>W9S8U7_9ROSA</name>
<dbReference type="KEGG" id="mnt:21391759"/>
<feature type="compositionally biased region" description="Polar residues" evidence="4">
    <location>
        <begin position="771"/>
        <end position="793"/>
    </location>
</feature>
<evidence type="ECO:0000313" key="7">
    <source>
        <dbReference type="EMBL" id="EXC31594.1"/>
    </source>
</evidence>
<feature type="compositionally biased region" description="Low complexity" evidence="4">
    <location>
        <begin position="520"/>
        <end position="532"/>
    </location>
</feature>
<feature type="compositionally biased region" description="Basic and acidic residues" evidence="4">
    <location>
        <begin position="944"/>
        <end position="958"/>
    </location>
</feature>
<feature type="compositionally biased region" description="Low complexity" evidence="4">
    <location>
        <begin position="207"/>
        <end position="219"/>
    </location>
</feature>
<evidence type="ECO:0000256" key="2">
    <source>
        <dbReference type="ARBA" id="ARBA00023242"/>
    </source>
</evidence>
<dbReference type="PROSITE" id="PS51038">
    <property type="entry name" value="BAH"/>
    <property type="match status" value="1"/>
</dbReference>
<evidence type="ECO:0000256" key="4">
    <source>
        <dbReference type="SAM" id="MobiDB-lite"/>
    </source>
</evidence>
<proteinExistence type="predicted"/>
<dbReference type="GO" id="GO:0003682">
    <property type="term" value="F:chromatin binding"/>
    <property type="evidence" value="ECO:0007669"/>
    <property type="project" value="InterPro"/>
</dbReference>
<feature type="domain" description="TFIIS N-terminal" evidence="6">
    <location>
        <begin position="324"/>
        <end position="410"/>
    </location>
</feature>
<feature type="region of interest" description="Disordered" evidence="4">
    <location>
        <begin position="1267"/>
        <end position="1293"/>
    </location>
</feature>
<dbReference type="SMART" id="SM00439">
    <property type="entry name" value="BAH"/>
    <property type="match status" value="1"/>
</dbReference>
<feature type="compositionally biased region" description="Basic and acidic residues" evidence="4">
    <location>
        <begin position="597"/>
        <end position="607"/>
    </location>
</feature>
<feature type="compositionally biased region" description="Polar residues" evidence="4">
    <location>
        <begin position="580"/>
        <end position="595"/>
    </location>
</feature>
<feature type="compositionally biased region" description="Low complexity" evidence="4">
    <location>
        <begin position="618"/>
        <end position="630"/>
    </location>
</feature>
<dbReference type="Pfam" id="PF01426">
    <property type="entry name" value="BAH"/>
    <property type="match status" value="1"/>
</dbReference>
<dbReference type="InterPro" id="IPR003617">
    <property type="entry name" value="TFIIS/CRSP70_N_sub"/>
</dbReference>
<feature type="compositionally biased region" description="Polar residues" evidence="4">
    <location>
        <begin position="474"/>
        <end position="490"/>
    </location>
</feature>
<gene>
    <name evidence="7" type="ORF">L484_008390</name>
</gene>
<protein>
    <recommendedName>
        <fullName evidence="9">BAH and coiled-coil domain-containing protein 1</fullName>
    </recommendedName>
</protein>
<feature type="compositionally biased region" description="Basic and acidic residues" evidence="4">
    <location>
        <begin position="227"/>
        <end position="246"/>
    </location>
</feature>
<feature type="compositionally biased region" description="Polar residues" evidence="4">
    <location>
        <begin position="661"/>
        <end position="673"/>
    </location>
</feature>
<dbReference type="CDD" id="cd00183">
    <property type="entry name" value="TFIIS_I"/>
    <property type="match status" value="1"/>
</dbReference>
<accession>W9S8U7</accession>
<dbReference type="InterPro" id="IPR035441">
    <property type="entry name" value="TFIIS/LEDGF_dom_sf"/>
</dbReference>
<keyword evidence="8" id="KW-1185">Reference proteome</keyword>
<dbReference type="PROSITE" id="PS51319">
    <property type="entry name" value="TFIIS_N"/>
    <property type="match status" value="1"/>
</dbReference>
<evidence type="ECO:0000313" key="8">
    <source>
        <dbReference type="Proteomes" id="UP000030645"/>
    </source>
</evidence>
<feature type="compositionally biased region" description="Basic and acidic residues" evidence="4">
    <location>
        <begin position="644"/>
        <end position="660"/>
    </location>
</feature>
<feature type="compositionally biased region" description="Basic and acidic residues" evidence="4">
    <location>
        <begin position="1106"/>
        <end position="1130"/>
    </location>
</feature>
<feature type="compositionally biased region" description="Basic and acidic residues" evidence="4">
    <location>
        <begin position="1578"/>
        <end position="1593"/>
    </location>
</feature>
<reference evidence="8" key="1">
    <citation type="submission" date="2013-01" db="EMBL/GenBank/DDBJ databases">
        <title>Draft Genome Sequence of a Mulberry Tree, Morus notabilis C.K. Schneid.</title>
        <authorList>
            <person name="He N."/>
            <person name="Zhao S."/>
        </authorList>
    </citation>
    <scope>NUCLEOTIDE SEQUENCE</scope>
</reference>
<feature type="compositionally biased region" description="Basic and acidic residues" evidence="4">
    <location>
        <begin position="1070"/>
        <end position="1085"/>
    </location>
</feature>
<feature type="region of interest" description="Disordered" evidence="4">
    <location>
        <begin position="515"/>
        <end position="721"/>
    </location>
</feature>
<feature type="domain" description="BAH" evidence="5">
    <location>
        <begin position="42"/>
        <end position="157"/>
    </location>
</feature>
<dbReference type="InterPro" id="IPR001025">
    <property type="entry name" value="BAH_dom"/>
</dbReference>
<evidence type="ECO:0000256" key="1">
    <source>
        <dbReference type="ARBA" id="ARBA00004123"/>
    </source>
</evidence>
<dbReference type="Gene3D" id="1.20.930.10">
    <property type="entry name" value="Conserved domain common to transcription factors TFIIS, elongin A, CRSP70"/>
    <property type="match status" value="1"/>
</dbReference>
<feature type="region of interest" description="Disordered" evidence="4">
    <location>
        <begin position="1577"/>
        <end position="1600"/>
    </location>
</feature>
<keyword evidence="2 3" id="KW-0539">Nucleus</keyword>
<feature type="compositionally biased region" description="Low complexity" evidence="4">
    <location>
        <begin position="542"/>
        <end position="552"/>
    </location>
</feature>
<feature type="compositionally biased region" description="Polar residues" evidence="4">
    <location>
        <begin position="451"/>
        <end position="466"/>
    </location>
</feature>
<evidence type="ECO:0008006" key="9">
    <source>
        <dbReference type="Google" id="ProtNLM"/>
    </source>
</evidence>
<feature type="compositionally biased region" description="Polar residues" evidence="4">
    <location>
        <begin position="196"/>
        <end position="206"/>
    </location>
</feature>
<feature type="compositionally biased region" description="Basic and acidic residues" evidence="4">
    <location>
        <begin position="695"/>
        <end position="705"/>
    </location>
</feature>
<evidence type="ECO:0000256" key="3">
    <source>
        <dbReference type="PROSITE-ProRule" id="PRU00649"/>
    </source>
</evidence>
<dbReference type="PANTHER" id="PTHR46548">
    <property type="entry name" value="BAH AND TFIIS DOMAIN-CONTAINING PROTEIN-RELATED"/>
    <property type="match status" value="1"/>
</dbReference>
<feature type="compositionally biased region" description="Basic and acidic residues" evidence="4">
    <location>
        <begin position="1039"/>
        <end position="1050"/>
    </location>
</feature>
<dbReference type="Gene3D" id="2.30.30.490">
    <property type="match status" value="1"/>
</dbReference>
<evidence type="ECO:0000259" key="6">
    <source>
        <dbReference type="PROSITE" id="PS51319"/>
    </source>
</evidence>
<feature type="region of interest" description="Disordered" evidence="4">
    <location>
        <begin position="411"/>
        <end position="497"/>
    </location>
</feature>
<dbReference type="Proteomes" id="UP000030645">
    <property type="component" value="Unassembled WGS sequence"/>
</dbReference>
<dbReference type="eggNOG" id="KOG1886">
    <property type="taxonomic scope" value="Eukaryota"/>
</dbReference>
<dbReference type="Pfam" id="PF08711">
    <property type="entry name" value="Med26"/>
    <property type="match status" value="1"/>
</dbReference>
<evidence type="ECO:0000259" key="5">
    <source>
        <dbReference type="PROSITE" id="PS51038"/>
    </source>
</evidence>
<dbReference type="PANTHER" id="PTHR46548:SF2">
    <property type="entry name" value="BAH DOMAIN-CONTAINING PROTEIN"/>
    <property type="match status" value="1"/>
</dbReference>
<feature type="compositionally biased region" description="Basic and acidic residues" evidence="4">
    <location>
        <begin position="1017"/>
        <end position="1028"/>
    </location>
</feature>
<dbReference type="GO" id="GO:0005634">
    <property type="term" value="C:nucleus"/>
    <property type="evidence" value="ECO:0007669"/>
    <property type="project" value="UniProtKB-SubCell"/>
</dbReference>
<dbReference type="InterPro" id="IPR043151">
    <property type="entry name" value="BAH_sf"/>
</dbReference>
<feature type="region of interest" description="Disordered" evidence="4">
    <location>
        <begin position="768"/>
        <end position="1180"/>
    </location>
</feature>
<sequence length="1600" mass="169525">MHGSGGEKWKRSRHMWPVPNSTATTVVVNDSNTLDFFCKDGRKIRVGDCALFKPPQESPPFIGIIRRLTLDKEDTLSLGVNWLYRPADIRLAKGILLEAAPNEVFYSFHKDEIPAASLLHPCKVAFLRKGVELPPGISSFVCRRVYDIENKCLWWLTDKDYINERQEEVDHLLDKTRLEMHGAVQSGGRSPKPLNGPSSAPQLKSGSDSIQNSTSSFSSQAKGKKRERGDQVSDSAKRERLSKTEDGDSGQFRPENMLKSEIAKITDKGALVDFAGVEKLVQLMQPDSADKKLDLAGRIMLVDVIAVTDRYDCLGRFVHLRGLPVLDEWLQEVHKGRIGEGSSPKESDKSVEEFLLALLRALDKLPVNLHALQTCNVGKSVNNLRSHKNSEIQKKARTLVDTWKRRVEAEMNMNDAKSGAGRGVSWPNKPASSEVSHVGSRRVGNSAEVGSKSSIVQPSVSKTQVKPGTGDAVSKSSASPGSTKPVNASVGSPKDQNFRMLVGAGSSELPLTPIKEEKSSSSSQSQNNSQSSDHARSSTAGSVSANRVSSSASRHRKSSNGVQGSSISGAQKESGPGKVSTPSRSLNSEKPSITGVSHEKLADDHGSSRLIVRLPNTGRSPARGASGSSSEDPVATSGRASSPAEKHDNHDKRTKGRNDAVRTNVSSDVNSDLCQGRDGGIEEGNVLPACGDQQRAGEDGEKPTEAPKVAGSFSKMMSRSGKSYEASLSSINALIESCAKISEASASGSPVDDVGMNLLASVAAGEMCKSDNVSPSGSPARNPSTPEGSTSGNDGKLKQLTEDVAQGQCQPIGGASGSTLSEHGIASDLSHVKSESRNPFSGAPTNDSGDSKSASPALVERAGDSRAPLDGSSSSQQHVETPIVSDLKRGDSGDVSVTTTANKEGYSDAEGAYQFHEQRKLGVHRTKGINMPDSKLKIPSPSSDEDKKVDYADERTVENSEPVVSEAASGSAKVEKENEKSTCSSSEMGGDDQNANKESSNDVVADQKPPLMAVSHSESKEGKTEDPMVRSGSGNTLDMECKVEKVDDAKAGGLTEQADRQTGDFCSSASDHDNERGRENLETKDSIAPSAGPAPHIELPTPTLTAHEDEHSEKSSRLKMDGLESGKTEEQQVCNTNTSGPDATVKLDFDLNEGFPPDDGSQGDLVKTGDPGSSSAIHLPCPLPFQNSSISGGFPASITVAAPAKGAFNPPENLLRSKVELGWKGSAATSAFRPAEPRKNCDIGDSTVSKNVRTPLDFDLNVADERALEDESGPPDRGAGAGGLDLDLNRVDENPDVGPFSASNNSRLEIASLPTRSSLSSGLSNGGGNVSRDFDLNNGPGLDEVGTEAAPRVQPIKSNMPMPPAGPVPGIRMNNPEFGNFSSWFPPGNTFSAITVPPIFTARGEQNYVAPAGSQRVMCPPTASTSFGHEIYRGPVLSSSPAVAFPPASQIPYPGFPFETSFPLSSNSFSGSPAYMDSTGGAVCFPNIPSSLVGPAGMVSSPYPRPFVMNLPGGASNIGPDGRKWGSQGLDLNAGPGGIDTERRDERLPSGLRQLSVPSSQAIVEEQIKRYQVGGVLKRKEPDGGLDAVDRISYKQPSWQ</sequence>
<feature type="compositionally biased region" description="Polar residues" evidence="4">
    <location>
        <begin position="1131"/>
        <end position="1141"/>
    </location>
</feature>
<dbReference type="STRING" id="981085.W9S8U7"/>
<comment type="subcellular location">
    <subcellularLocation>
        <location evidence="1 3">Nucleus</location>
    </subcellularLocation>
</comment>
<feature type="compositionally biased region" description="Polar residues" evidence="4">
    <location>
        <begin position="560"/>
        <end position="571"/>
    </location>
</feature>